<dbReference type="InterPro" id="IPR000788">
    <property type="entry name" value="RNR_lg_C"/>
</dbReference>
<accession>A0A0M8K8F7</accession>
<evidence type="ECO:0000313" key="19">
    <source>
        <dbReference type="EMBL" id="GAP62882.1"/>
    </source>
</evidence>
<evidence type="ECO:0000313" key="20">
    <source>
        <dbReference type="Proteomes" id="UP000037784"/>
    </source>
</evidence>
<keyword evidence="9" id="KW-0651">Protein splicing</keyword>
<dbReference type="NCBIfam" id="TIGR02504">
    <property type="entry name" value="NrdJ_Z"/>
    <property type="match status" value="1"/>
</dbReference>
<evidence type="ECO:0000256" key="7">
    <source>
        <dbReference type="ARBA" id="ARBA00022741"/>
    </source>
</evidence>
<evidence type="ECO:0000256" key="16">
    <source>
        <dbReference type="RuleBase" id="RU364064"/>
    </source>
</evidence>
<name>A0A0M8K8F7_9CHLR</name>
<dbReference type="NCBIfam" id="TIGR01443">
    <property type="entry name" value="intein_Cterm"/>
    <property type="match status" value="1"/>
</dbReference>
<feature type="region of interest" description="Disordered" evidence="17">
    <location>
        <begin position="1178"/>
        <end position="1202"/>
    </location>
</feature>
<dbReference type="PROSITE" id="PS50817">
    <property type="entry name" value="INTEIN_N_TER"/>
    <property type="match status" value="1"/>
</dbReference>
<dbReference type="SMART" id="SM00306">
    <property type="entry name" value="HintN"/>
    <property type="match status" value="1"/>
</dbReference>
<evidence type="ECO:0000256" key="4">
    <source>
        <dbReference type="ARBA" id="ARBA00014409"/>
    </source>
</evidence>
<organism evidence="19 20">
    <name type="scientific">Ardenticatena maritima</name>
    <dbReference type="NCBI Taxonomy" id="872965"/>
    <lineage>
        <taxon>Bacteria</taxon>
        <taxon>Bacillati</taxon>
        <taxon>Chloroflexota</taxon>
        <taxon>Ardenticatenia</taxon>
        <taxon>Ardenticatenales</taxon>
        <taxon>Ardenticatenaceae</taxon>
        <taxon>Ardenticatena</taxon>
    </lineage>
</organism>
<dbReference type="Proteomes" id="UP000037784">
    <property type="component" value="Unassembled WGS sequence"/>
</dbReference>
<evidence type="ECO:0000256" key="11">
    <source>
        <dbReference type="ARBA" id="ARBA00023116"/>
    </source>
</evidence>
<keyword evidence="10 16" id="KW-0560">Oxidoreductase</keyword>
<dbReference type="GO" id="GO:0031419">
    <property type="term" value="F:cobalamin binding"/>
    <property type="evidence" value="ECO:0007669"/>
    <property type="project" value="UniProtKB-KW"/>
</dbReference>
<gene>
    <name evidence="19" type="ORF">ARMA_1305</name>
</gene>
<protein>
    <recommendedName>
        <fullName evidence="4 16">Vitamin B12-dependent ribonucleotide reductase</fullName>
        <ecNumber evidence="3 16">1.17.4.1</ecNumber>
    </recommendedName>
</protein>
<dbReference type="InterPro" id="IPR004042">
    <property type="entry name" value="Intein_endonuc_central"/>
</dbReference>
<dbReference type="SUPFAM" id="SSF55608">
    <property type="entry name" value="Homing endonucleases"/>
    <property type="match status" value="1"/>
</dbReference>
<evidence type="ECO:0000256" key="3">
    <source>
        <dbReference type="ARBA" id="ARBA00012274"/>
    </source>
</evidence>
<dbReference type="RefSeq" id="WP_054492769.1">
    <property type="nucleotide sequence ID" value="NZ_BBZA01000089.1"/>
</dbReference>
<dbReference type="PRINTS" id="PR01183">
    <property type="entry name" value="RIBORDTASEM1"/>
</dbReference>
<dbReference type="InterPro" id="IPR050862">
    <property type="entry name" value="RdRp_reductase_class-2"/>
</dbReference>
<evidence type="ECO:0000256" key="14">
    <source>
        <dbReference type="ARBA" id="ARBA00025437"/>
    </source>
</evidence>
<dbReference type="EC" id="1.17.4.1" evidence="3 16"/>
<dbReference type="Pfam" id="PF00317">
    <property type="entry name" value="Ribonuc_red_lgN"/>
    <property type="match status" value="1"/>
</dbReference>
<dbReference type="SMART" id="SM00305">
    <property type="entry name" value="HintC"/>
    <property type="match status" value="1"/>
</dbReference>
<dbReference type="SUPFAM" id="SSF51294">
    <property type="entry name" value="Hedgehog/intein (Hint) domain"/>
    <property type="match status" value="1"/>
</dbReference>
<evidence type="ECO:0000256" key="9">
    <source>
        <dbReference type="ARBA" id="ARBA00023000"/>
    </source>
</evidence>
<dbReference type="PROSITE" id="PS50818">
    <property type="entry name" value="INTEIN_C_TER"/>
    <property type="match status" value="1"/>
</dbReference>
<evidence type="ECO:0000256" key="13">
    <source>
        <dbReference type="ARBA" id="ARBA00023285"/>
    </source>
</evidence>
<sequence length="1239" mass="138160">MVQSHTPTETLETPPVPEHLLQREIPLTENARKVLEKRYLRKGLDGKPIETIHEMFWRVAWHVAAAEDVLGGDRQKWAETFFDMLTRLEFLPNSPTFTGAGTPLGQLAACFTADMRVATIDGLKRIADLQVGDLVLTHQGRFRPVTQTMQRSYNGPLYRIKVKLIGTTLEVTPEHPLLTPTGWTRVEDLRVGDKVAVGFPQGEIPAPTFDLAELPFPEEIESEATKTQVRARRPATYQHSGRQSQWCRRFITLTPEFARLCGYYVAEGTIDTEGRYVRFTLSTEEREYQRDIVNLIESTFGISPTVNDSQQGRWTNIDLYSRTIATWFQAHFGRGSAHKRLPAWLLFASREVQEEFLVGLFRGDGLFFERIYTVKGRKSPKTFRSFRITLANPGLVHQIWQMVLRLGYHAAIRPTDTTYVTPNASETAQVSMPPLQSRDLIHRIFGIELPEPDERFVRTYVTEIDGRPFFEIERIEIVPFSGTVYNCEVAEDHSYITEGIAAHNCFVLPIEDDMGKIEGGIFDTLRNAALIQQTGGGNGFSFSRLRPKGAPVHSSAGIATGPVGFLRVYDKAFGEIAQGGSRRGANMGVLRVDHPDIREFISCKAQEGELENFNISVAITDAFMEAVKNDAEFELVSPQDGSVWERVRARELFDEIVKYAHHNGEPGVLFIDAANRDNPVPHLYELEATNPCGEQWLGPYENCCLGSVNLARHLAWENGRARLDWEKLAQTVRKATRFLDDVVTANKYVPAVPELREAAERARRIGLGIMGLADVLYALRVRYGSPEGQELAAQIMEWVRYHAMLTSIELAQERGPFPAIEGSIYDPNNLKWQPPTPLEPYTHDWGRPAVEWERVVEGIKRHGIRNAAQTTIAPTGTLSTVSGVEGYGCEPVFALSYVRHVSDGDKTLDLYYFSPLFEQALTHEGVDEETRTRIKEAVALTGSCQNVEGVPEALRHVFVVASDITPEEHVRMQAALQRFVDNSISKTINFPETATVEDVAKAYFLAWELGCKGITVYVTGSREKVVLETKKTLLEKKGEKASDALKQSVPVYQAAEQQTAQRKARPRSLTGTTYFIHTPLGKAYVTVNRDEEGQPFEVFANVGKAGSDIAAVSEAIGRLISLILRLPSPMSPEKRLEEVIDQLSGIGGGRPMGFGANRVLSLPDALARVLKEDLQKHGAPVHETGNGNGSHAPTPPPSAEQPDLFRGVLNADICPDCGHASLVNEEGCRKCYSCGYSEC</sequence>
<dbReference type="InterPro" id="IPR013344">
    <property type="entry name" value="RNR_NrdJ/NrdZ"/>
</dbReference>
<evidence type="ECO:0000256" key="1">
    <source>
        <dbReference type="ARBA" id="ARBA00001922"/>
    </source>
</evidence>
<proteinExistence type="inferred from homology"/>
<dbReference type="Pfam" id="PF14528">
    <property type="entry name" value="LAGLIDADG_3"/>
    <property type="match status" value="1"/>
</dbReference>
<dbReference type="UniPathway" id="UPA00326"/>
<keyword evidence="8" id="KW-0068">Autocatalytic cleavage</keyword>
<dbReference type="InterPro" id="IPR027434">
    <property type="entry name" value="Homing_endonucl"/>
</dbReference>
<evidence type="ECO:0000259" key="18">
    <source>
        <dbReference type="PROSITE" id="PS50819"/>
    </source>
</evidence>
<dbReference type="GO" id="GO:0016539">
    <property type="term" value="P:intein-mediated protein splicing"/>
    <property type="evidence" value="ECO:0007669"/>
    <property type="project" value="InterPro"/>
</dbReference>
<evidence type="ECO:0000256" key="17">
    <source>
        <dbReference type="SAM" id="MobiDB-lite"/>
    </source>
</evidence>
<dbReference type="InParanoid" id="A0A0M8K8F7"/>
<comment type="function">
    <text evidence="14 16">Catalyzes the reduction of ribonucleotides to deoxyribonucleotides. May function to provide a pool of deoxyribonucleotide precursors for DNA repair during oxygen limitation and/or for immediate growth after restoration of oxygen.</text>
</comment>
<dbReference type="PRINTS" id="PR00379">
    <property type="entry name" value="INTEIN"/>
</dbReference>
<dbReference type="Gene3D" id="3.10.28.10">
    <property type="entry name" value="Homing endonucleases"/>
    <property type="match status" value="1"/>
</dbReference>
<dbReference type="OrthoDB" id="9762933at2"/>
<dbReference type="InterPro" id="IPR006142">
    <property type="entry name" value="INTEIN"/>
</dbReference>
<dbReference type="InterPro" id="IPR028992">
    <property type="entry name" value="Hedgehog/Intein_dom"/>
</dbReference>
<dbReference type="InterPro" id="IPR036844">
    <property type="entry name" value="Hint_dom_sf"/>
</dbReference>
<keyword evidence="11" id="KW-0215">Deoxyribonucleotide synthesis</keyword>
<evidence type="ECO:0000256" key="6">
    <source>
        <dbReference type="ARBA" id="ARBA00022634"/>
    </source>
</evidence>
<dbReference type="Pfam" id="PF13403">
    <property type="entry name" value="Hint_2"/>
    <property type="match status" value="1"/>
</dbReference>
<dbReference type="CDD" id="cd00081">
    <property type="entry name" value="Hint"/>
    <property type="match status" value="1"/>
</dbReference>
<dbReference type="Pfam" id="PF02867">
    <property type="entry name" value="Ribonuc_red_lgC"/>
    <property type="match status" value="1"/>
</dbReference>
<dbReference type="AlphaFoldDB" id="A0A0M8K8F7"/>
<evidence type="ECO:0000256" key="2">
    <source>
        <dbReference type="ARBA" id="ARBA00007405"/>
    </source>
</evidence>
<dbReference type="GO" id="GO:0009263">
    <property type="term" value="P:deoxyribonucleotide biosynthetic process"/>
    <property type="evidence" value="ECO:0007669"/>
    <property type="project" value="UniProtKB-KW"/>
</dbReference>
<dbReference type="InterPro" id="IPR006141">
    <property type="entry name" value="Intein_N"/>
</dbReference>
<dbReference type="GO" id="GO:0071897">
    <property type="term" value="P:DNA biosynthetic process"/>
    <property type="evidence" value="ECO:0007669"/>
    <property type="project" value="UniProtKB-KW"/>
</dbReference>
<comment type="caution">
    <text evidence="19">The sequence shown here is derived from an EMBL/GenBank/DDBJ whole genome shotgun (WGS) entry which is preliminary data.</text>
</comment>
<dbReference type="GO" id="GO:0004519">
    <property type="term" value="F:endonuclease activity"/>
    <property type="evidence" value="ECO:0007669"/>
    <property type="project" value="InterPro"/>
</dbReference>
<dbReference type="PROSITE" id="PS50819">
    <property type="entry name" value="INTEIN_ENDONUCLEASE"/>
    <property type="match status" value="1"/>
</dbReference>
<keyword evidence="7 16" id="KW-0547">Nucleotide-binding</keyword>
<comment type="catalytic activity">
    <reaction evidence="15 16">
        <text>a 2'-deoxyribonucleoside 5'-diphosphate + [thioredoxin]-disulfide + H2O = a ribonucleoside 5'-diphosphate + [thioredoxin]-dithiol</text>
        <dbReference type="Rhea" id="RHEA:23252"/>
        <dbReference type="Rhea" id="RHEA-COMP:10698"/>
        <dbReference type="Rhea" id="RHEA-COMP:10700"/>
        <dbReference type="ChEBI" id="CHEBI:15377"/>
        <dbReference type="ChEBI" id="CHEBI:29950"/>
        <dbReference type="ChEBI" id="CHEBI:50058"/>
        <dbReference type="ChEBI" id="CHEBI:57930"/>
        <dbReference type="ChEBI" id="CHEBI:73316"/>
        <dbReference type="EC" id="1.17.4.1"/>
    </reaction>
</comment>
<dbReference type="InterPro" id="IPR003586">
    <property type="entry name" value="Hint_dom_C"/>
</dbReference>
<dbReference type="InterPro" id="IPR008926">
    <property type="entry name" value="RNR_R1-su_N"/>
</dbReference>
<dbReference type="Gene3D" id="3.20.70.20">
    <property type="match status" value="2"/>
</dbReference>
<dbReference type="InterPro" id="IPR024434">
    <property type="entry name" value="TSCPD_dom"/>
</dbReference>
<dbReference type="InterPro" id="IPR003587">
    <property type="entry name" value="Hint_dom_N"/>
</dbReference>
<comment type="similarity">
    <text evidence="2 16">Belongs to the ribonucleoside diphosphate reductase class-2 family.</text>
</comment>
<dbReference type="PANTHER" id="PTHR43371:SF1">
    <property type="entry name" value="RIBONUCLEOSIDE-DIPHOSPHATE REDUCTASE"/>
    <property type="match status" value="1"/>
</dbReference>
<dbReference type="GO" id="GO:0005524">
    <property type="term" value="F:ATP binding"/>
    <property type="evidence" value="ECO:0007669"/>
    <property type="project" value="InterPro"/>
</dbReference>
<dbReference type="EMBL" id="BBZA01000089">
    <property type="protein sequence ID" value="GAP62882.1"/>
    <property type="molecule type" value="Genomic_DNA"/>
</dbReference>
<keyword evidence="12" id="KW-1015">Disulfide bond</keyword>
<dbReference type="PANTHER" id="PTHR43371">
    <property type="entry name" value="VITAMIN B12-DEPENDENT RIBONUCLEOTIDE REDUCTASE"/>
    <property type="match status" value="1"/>
</dbReference>
<evidence type="ECO:0000256" key="15">
    <source>
        <dbReference type="ARBA" id="ARBA00047754"/>
    </source>
</evidence>
<dbReference type="InterPro" id="IPR030934">
    <property type="entry name" value="Intein_C"/>
</dbReference>
<dbReference type="SUPFAM" id="SSF48168">
    <property type="entry name" value="R1 subunit of ribonucleotide reductase, N-terminal domain"/>
    <property type="match status" value="1"/>
</dbReference>
<dbReference type="GO" id="GO:0004748">
    <property type="term" value="F:ribonucleoside-diphosphate reductase activity, thioredoxin disulfide as acceptor"/>
    <property type="evidence" value="ECO:0007669"/>
    <property type="project" value="UniProtKB-EC"/>
</dbReference>
<dbReference type="InterPro" id="IPR004860">
    <property type="entry name" value="LAGLIDADG_dom"/>
</dbReference>
<dbReference type="InterPro" id="IPR013509">
    <property type="entry name" value="RNR_lsu_N"/>
</dbReference>
<evidence type="ECO:0000256" key="8">
    <source>
        <dbReference type="ARBA" id="ARBA00022813"/>
    </source>
</evidence>
<comment type="cofactor">
    <cofactor evidence="1 16">
        <name>adenosylcob(III)alamin</name>
        <dbReference type="ChEBI" id="CHEBI:18408"/>
    </cofactor>
</comment>
<dbReference type="SUPFAM" id="SSF51998">
    <property type="entry name" value="PFL-like glycyl radical enzymes"/>
    <property type="match status" value="1"/>
</dbReference>
<keyword evidence="13 16" id="KW-0170">Cobalt</keyword>
<keyword evidence="5 16" id="KW-0846">Cobalamin</keyword>
<keyword evidence="20" id="KW-1185">Reference proteome</keyword>
<reference evidence="20" key="2">
    <citation type="submission" date="2015-08" db="EMBL/GenBank/DDBJ databases">
        <title>Draft Genome Sequence of a Heterotrophic Facultative Anaerobic Bacterium Ardenticatena maritima Strain 110S.</title>
        <authorList>
            <person name="Kawaichi S."/>
            <person name="Yoshida T."/>
            <person name="Sako Y."/>
            <person name="Nakamura R."/>
        </authorList>
    </citation>
    <scope>NUCLEOTIDE SEQUENCE [LARGE SCALE GENOMIC DNA]</scope>
    <source>
        <strain evidence="20">110S</strain>
    </source>
</reference>
<feature type="domain" description="DOD-type homing endonuclease" evidence="18">
    <location>
        <begin position="260"/>
        <end position="408"/>
    </location>
</feature>
<keyword evidence="6 16" id="KW-0237">DNA synthesis</keyword>
<dbReference type="Pfam" id="PF12637">
    <property type="entry name" value="TSCPD"/>
    <property type="match status" value="1"/>
</dbReference>
<evidence type="ECO:0000256" key="10">
    <source>
        <dbReference type="ARBA" id="ARBA00023002"/>
    </source>
</evidence>
<evidence type="ECO:0000256" key="12">
    <source>
        <dbReference type="ARBA" id="ARBA00023157"/>
    </source>
</evidence>
<reference evidence="19 20" key="1">
    <citation type="journal article" date="2015" name="Genome Announc.">
        <title>Draft Genome Sequence of a Heterotrophic Facultative Anaerobic Thermophilic Bacterium, Ardenticatena maritima Strain 110ST.</title>
        <authorList>
            <person name="Kawaichi S."/>
            <person name="Yoshida T."/>
            <person name="Sako Y."/>
            <person name="Nakamura R."/>
        </authorList>
    </citation>
    <scope>NUCLEOTIDE SEQUENCE [LARGE SCALE GENOMIC DNA]</scope>
    <source>
        <strain evidence="19 20">110S</strain>
    </source>
</reference>
<evidence type="ECO:0000256" key="5">
    <source>
        <dbReference type="ARBA" id="ARBA00022628"/>
    </source>
</evidence>
<dbReference type="CDD" id="cd02888">
    <property type="entry name" value="RNR_II_dimer"/>
    <property type="match status" value="1"/>
</dbReference>